<dbReference type="GO" id="GO:0005886">
    <property type="term" value="C:plasma membrane"/>
    <property type="evidence" value="ECO:0007669"/>
    <property type="project" value="UniProtKB-SubCell"/>
</dbReference>
<evidence type="ECO:0000256" key="9">
    <source>
        <dbReference type="RuleBase" id="RU363078"/>
    </source>
</evidence>
<dbReference type="InterPro" id="IPR037185">
    <property type="entry name" value="EmrE-like"/>
</dbReference>
<comment type="similarity">
    <text evidence="2 9">Belongs to the NIPA (TC 2.A.7) family.</text>
</comment>
<gene>
    <name evidence="11" type="ORF">ZIOFF_061598</name>
</gene>
<evidence type="ECO:0000256" key="2">
    <source>
        <dbReference type="ARBA" id="ARBA00007001"/>
    </source>
</evidence>
<reference evidence="11 12" key="1">
    <citation type="submission" date="2020-08" db="EMBL/GenBank/DDBJ databases">
        <title>Plant Genome Project.</title>
        <authorList>
            <person name="Zhang R.-G."/>
        </authorList>
    </citation>
    <scope>NUCLEOTIDE SEQUENCE [LARGE SCALE GENOMIC DNA]</scope>
    <source>
        <tissue evidence="11">Rhizome</tissue>
    </source>
</reference>
<evidence type="ECO:0000256" key="4">
    <source>
        <dbReference type="ARBA" id="ARBA00022692"/>
    </source>
</evidence>
<accession>A0A8J5K9Y3</accession>
<organism evidence="11 12">
    <name type="scientific">Zingiber officinale</name>
    <name type="common">Ginger</name>
    <name type="synonym">Amomum zingiber</name>
    <dbReference type="NCBI Taxonomy" id="94328"/>
    <lineage>
        <taxon>Eukaryota</taxon>
        <taxon>Viridiplantae</taxon>
        <taxon>Streptophyta</taxon>
        <taxon>Embryophyta</taxon>
        <taxon>Tracheophyta</taxon>
        <taxon>Spermatophyta</taxon>
        <taxon>Magnoliopsida</taxon>
        <taxon>Liliopsida</taxon>
        <taxon>Zingiberales</taxon>
        <taxon>Zingiberaceae</taxon>
        <taxon>Zingiber</taxon>
    </lineage>
</organism>
<evidence type="ECO:0000256" key="8">
    <source>
        <dbReference type="ARBA" id="ARBA00025284"/>
    </source>
</evidence>
<keyword evidence="9" id="KW-0406">Ion transport</keyword>
<evidence type="ECO:0000256" key="3">
    <source>
        <dbReference type="ARBA" id="ARBA00011738"/>
    </source>
</evidence>
<dbReference type="PANTHER" id="PTHR12570">
    <property type="match status" value="1"/>
</dbReference>
<comment type="subcellular location">
    <subcellularLocation>
        <location evidence="9">Cell membrane</location>
        <topology evidence="9">Multi-pass membrane protein</topology>
    </subcellularLocation>
    <subcellularLocation>
        <location evidence="9">Early endosome</location>
    </subcellularLocation>
    <subcellularLocation>
        <location evidence="1">Membrane</location>
        <topology evidence="1">Multi-pass membrane protein</topology>
    </subcellularLocation>
</comment>
<dbReference type="AlphaFoldDB" id="A0A8J5K9Y3"/>
<sequence length="441" mass="49452">MIDVSNQNQFSFANPRVEDYQSATKDAFESGREDDHKIVTLIRRASLDYGYYKQGKGEHKDDFSTSSNLLWKNKGFSSAGSTPMQYYSTLRAQEIARYRQEMMDLVRGMPESAYELSFRDMVETPRLVKKVEEAAQRRQEGTNNKADKATNKSKGTRRLPRNDTMNGLFLKTFVPVLGGGKMKRSRSNSSAKVSPKREDNTKWQLYASGVELCLLISLPVELEKLEIQFDVIVGEVANFAAYAFAPAILVTPLGALSIIISAVLAHIILQEKLHIFGILGCALCVVGSTMIVLHAPQERDIESVKEVWDLATEPGLWLTHGLKHLGLELSAAEFAYCIDLALDTFNTAVVSPIYYVMFTSLTILASVIMFKDWDRQNPTRIVTEMCGFVTILSGTFLLHQTKDMTDDGSFVLSRSLSLRQPKHADENSVRYEGIPLKYVEA</sequence>
<keyword evidence="9" id="KW-1003">Cell membrane</keyword>
<feature type="transmembrane region" description="Helical" evidence="9">
    <location>
        <begin position="275"/>
        <end position="295"/>
    </location>
</feature>
<comment type="caution">
    <text evidence="11">The sequence shown here is derived from an EMBL/GenBank/DDBJ whole genome shotgun (WGS) entry which is preliminary data.</text>
</comment>
<dbReference type="GO" id="GO:0015095">
    <property type="term" value="F:magnesium ion transmembrane transporter activity"/>
    <property type="evidence" value="ECO:0007669"/>
    <property type="project" value="UniProtKB-UniRule"/>
</dbReference>
<feature type="compositionally biased region" description="Basic and acidic residues" evidence="10">
    <location>
        <begin position="133"/>
        <end position="150"/>
    </location>
</feature>
<keyword evidence="7 9" id="KW-0472">Membrane</keyword>
<evidence type="ECO:0000313" key="11">
    <source>
        <dbReference type="EMBL" id="KAG6478166.1"/>
    </source>
</evidence>
<evidence type="ECO:0000256" key="6">
    <source>
        <dbReference type="ARBA" id="ARBA00022989"/>
    </source>
</evidence>
<keyword evidence="4 9" id="KW-0812">Transmembrane</keyword>
<dbReference type="GO" id="GO:0005769">
    <property type="term" value="C:early endosome"/>
    <property type="evidence" value="ECO:0007669"/>
    <property type="project" value="UniProtKB-SubCell"/>
</dbReference>
<evidence type="ECO:0000256" key="7">
    <source>
        <dbReference type="ARBA" id="ARBA00023136"/>
    </source>
</evidence>
<proteinExistence type="inferred from homology"/>
<dbReference type="Proteomes" id="UP000734854">
    <property type="component" value="Unassembled WGS sequence"/>
</dbReference>
<comment type="function">
    <text evidence="8 9">Acts as a Mg(2+) transporter. Can also transport other divalent cations such as Fe(2+), Sr(2+), Ba(2+), Mn(2+) and Co(2+) but to a much less extent than Mg(2+).</text>
</comment>
<name>A0A8J5K9Y3_ZINOF</name>
<keyword evidence="9" id="KW-0813">Transport</keyword>
<comment type="caution">
    <text evidence="9">Lacks conserved residue(s) required for the propagation of feature annotation.</text>
</comment>
<dbReference type="SUPFAM" id="SSF103481">
    <property type="entry name" value="Multidrug resistance efflux transporter EmrE"/>
    <property type="match status" value="1"/>
</dbReference>
<evidence type="ECO:0000256" key="5">
    <source>
        <dbReference type="ARBA" id="ARBA00022753"/>
    </source>
</evidence>
<protein>
    <recommendedName>
        <fullName evidence="9">Probable magnesium transporter</fullName>
    </recommendedName>
</protein>
<comment type="subunit">
    <text evidence="3 9">Homodimer.</text>
</comment>
<dbReference type="PANTHER" id="PTHR12570:SF91">
    <property type="entry name" value="MAGNESIUM TRANSPORTER-RELATED"/>
    <property type="match status" value="1"/>
</dbReference>
<keyword evidence="6 9" id="KW-1133">Transmembrane helix</keyword>
<evidence type="ECO:0000313" key="12">
    <source>
        <dbReference type="Proteomes" id="UP000734854"/>
    </source>
</evidence>
<dbReference type="Pfam" id="PF05653">
    <property type="entry name" value="Mg_trans_NIPA"/>
    <property type="match status" value="2"/>
</dbReference>
<evidence type="ECO:0000256" key="10">
    <source>
        <dbReference type="SAM" id="MobiDB-lite"/>
    </source>
</evidence>
<evidence type="ECO:0000256" key="1">
    <source>
        <dbReference type="ARBA" id="ARBA00004141"/>
    </source>
</evidence>
<dbReference type="InterPro" id="IPR008521">
    <property type="entry name" value="Mg_trans_NIPA"/>
</dbReference>
<keyword evidence="12" id="KW-1185">Reference proteome</keyword>
<feature type="region of interest" description="Disordered" evidence="10">
    <location>
        <begin position="133"/>
        <end position="163"/>
    </location>
</feature>
<keyword evidence="5 9" id="KW-0967">Endosome</keyword>
<dbReference type="EMBL" id="JACMSC010000017">
    <property type="protein sequence ID" value="KAG6478166.1"/>
    <property type="molecule type" value="Genomic_DNA"/>
</dbReference>
<keyword evidence="9" id="KW-0460">Magnesium</keyword>
<feature type="transmembrane region" description="Helical" evidence="9">
    <location>
        <begin position="352"/>
        <end position="370"/>
    </location>
</feature>
<feature type="transmembrane region" description="Helical" evidence="9">
    <location>
        <begin position="240"/>
        <end position="268"/>
    </location>
</feature>